<organism evidence="2 3">
    <name type="scientific">Micractinium conductrix</name>
    <dbReference type="NCBI Taxonomy" id="554055"/>
    <lineage>
        <taxon>Eukaryota</taxon>
        <taxon>Viridiplantae</taxon>
        <taxon>Chlorophyta</taxon>
        <taxon>core chlorophytes</taxon>
        <taxon>Trebouxiophyceae</taxon>
        <taxon>Chlorellales</taxon>
        <taxon>Chlorellaceae</taxon>
        <taxon>Chlorella clade</taxon>
        <taxon>Micractinium</taxon>
    </lineage>
</organism>
<proteinExistence type="predicted"/>
<protein>
    <submittedName>
        <fullName evidence="2">Uncharacterized protein</fullName>
    </submittedName>
</protein>
<evidence type="ECO:0000313" key="2">
    <source>
        <dbReference type="EMBL" id="PSC75277.1"/>
    </source>
</evidence>
<reference evidence="2 3" key="1">
    <citation type="journal article" date="2018" name="Plant J.">
        <title>Genome sequences of Chlorella sorokiniana UTEX 1602 and Micractinium conductrix SAG 241.80: implications to maltose excretion by a green alga.</title>
        <authorList>
            <person name="Arriola M.B."/>
            <person name="Velmurugan N."/>
            <person name="Zhang Y."/>
            <person name="Plunkett M.H."/>
            <person name="Hondzo H."/>
            <person name="Barney B.M."/>
        </authorList>
    </citation>
    <scope>NUCLEOTIDE SEQUENCE [LARGE SCALE GENOMIC DNA]</scope>
    <source>
        <strain evidence="2 3">SAG 241.80</strain>
    </source>
</reference>
<dbReference type="AlphaFoldDB" id="A0A2P6VMJ2"/>
<evidence type="ECO:0000256" key="1">
    <source>
        <dbReference type="SAM" id="MobiDB-lite"/>
    </source>
</evidence>
<dbReference type="EMBL" id="LHPF02000002">
    <property type="protein sequence ID" value="PSC75277.1"/>
    <property type="molecule type" value="Genomic_DNA"/>
</dbReference>
<keyword evidence="3" id="KW-1185">Reference proteome</keyword>
<sequence>MQHSSLWKTGAALLPAEAPDKQRADEQAAWRAMCAAVLHYCQTQAAAVQGDGGSGGEAGGAGVGWAAQLSPDAQLVLLRVLRWLGRGDDLVQLCLLADRRSAPTEDAAAALNAALAHAFGASQPASAPGDEGPAWLALAAAALKVDGFAAGSAAAHEALAAAHVAGGDFAAGWQELCWQRSIWGEQPRASTVTLMLRLLAGQLSEVADAGGAKAVSKALRRAEKAGMAAALAPPPERQPEEAPLPSADPGSLEALLQVYEAAAAADVHHNWRVAALVELASRQRVPLTAASCLALLACCEAAETAAVSGGGGAQHAALPLRLLLGQLFGEQAMIDVETAAYADAAEVQLPLSACGVAAAAAAVAAVAGIDAPAWAQEQEAAGEDEHWPAGVGSLSPADVRAALRRGDLSPAVLAACEVMEERTLVAQLSVLDRSRLGQSLRKQGYLKKKGKVEVQHLAGALLEAARAQGAAGRSAAGGARQ</sequence>
<evidence type="ECO:0000313" key="3">
    <source>
        <dbReference type="Proteomes" id="UP000239649"/>
    </source>
</evidence>
<feature type="region of interest" description="Disordered" evidence="1">
    <location>
        <begin position="226"/>
        <end position="247"/>
    </location>
</feature>
<comment type="caution">
    <text evidence="2">The sequence shown here is derived from an EMBL/GenBank/DDBJ whole genome shotgun (WGS) entry which is preliminary data.</text>
</comment>
<name>A0A2P6VMJ2_9CHLO</name>
<gene>
    <name evidence="2" type="ORF">C2E20_1157</name>
</gene>
<dbReference type="Proteomes" id="UP000239649">
    <property type="component" value="Unassembled WGS sequence"/>
</dbReference>
<accession>A0A2P6VMJ2</accession>